<dbReference type="Proteomes" id="UP000556329">
    <property type="component" value="Unassembled WGS sequence"/>
</dbReference>
<sequence>MANWARYLVVPSFLAPLVACSEASASYVGDRFFPSTLATVVPTPADFVNFPQLMQLPDTGSREIDFPFAYSKLITPDWSVSFTANYRMVGRGSTRSGFDDLVLGTQYELYSSAEHEFVFSAGGTLALGGTGSSDLGAKSFSTVTPTLYIGKGFGDLSDSLAWLRPVNVTATLGVALPTESTTVTGATTVDNPDILQWGFALEYSLLTNSHSADKGNAHRFAEGLVPLVEFAMQTPLNGPSAGQTTGTINPGVIWVGEYAQLGVEAIVPVNASSGRDIGVRAQLHLYLGNIFSNGIGKPIFD</sequence>
<accession>A0A841PG30</accession>
<name>A0A841PG30_9HYPH</name>
<reference evidence="1 2" key="1">
    <citation type="submission" date="2020-08" db="EMBL/GenBank/DDBJ databases">
        <title>Genomic Encyclopedia of Type Strains, Phase IV (KMG-IV): sequencing the most valuable type-strain genomes for metagenomic binning, comparative biology and taxonomic classification.</title>
        <authorList>
            <person name="Goeker M."/>
        </authorList>
    </citation>
    <scope>NUCLEOTIDE SEQUENCE [LARGE SCALE GENOMIC DNA]</scope>
    <source>
        <strain evidence="1 2">DSM 100039</strain>
    </source>
</reference>
<dbReference type="RefSeq" id="WP_184876052.1">
    <property type="nucleotide sequence ID" value="NZ_JACHEF010000006.1"/>
</dbReference>
<organism evidence="1 2">
    <name type="scientific">Mesorhizobium sangaii</name>
    <dbReference type="NCBI Taxonomy" id="505389"/>
    <lineage>
        <taxon>Bacteria</taxon>
        <taxon>Pseudomonadati</taxon>
        <taxon>Pseudomonadota</taxon>
        <taxon>Alphaproteobacteria</taxon>
        <taxon>Hyphomicrobiales</taxon>
        <taxon>Phyllobacteriaceae</taxon>
        <taxon>Mesorhizobium</taxon>
    </lineage>
</organism>
<protein>
    <submittedName>
        <fullName evidence="1">Uncharacterized protein</fullName>
    </submittedName>
</protein>
<gene>
    <name evidence="1" type="ORF">HNQ71_005513</name>
</gene>
<comment type="caution">
    <text evidence="1">The sequence shown here is derived from an EMBL/GenBank/DDBJ whole genome shotgun (WGS) entry which is preliminary data.</text>
</comment>
<dbReference type="EMBL" id="JACHEF010000006">
    <property type="protein sequence ID" value="MBB6412821.1"/>
    <property type="molecule type" value="Genomic_DNA"/>
</dbReference>
<keyword evidence="2" id="KW-1185">Reference proteome</keyword>
<dbReference type="AlphaFoldDB" id="A0A841PG30"/>
<evidence type="ECO:0000313" key="2">
    <source>
        <dbReference type="Proteomes" id="UP000556329"/>
    </source>
</evidence>
<proteinExistence type="predicted"/>
<evidence type="ECO:0000313" key="1">
    <source>
        <dbReference type="EMBL" id="MBB6412821.1"/>
    </source>
</evidence>